<dbReference type="Pfam" id="PF19614">
    <property type="entry name" value="DUF6119"/>
    <property type="match status" value="1"/>
</dbReference>
<dbReference type="OrthoDB" id="740138at2"/>
<proteinExistence type="predicted"/>
<evidence type="ECO:0008006" key="3">
    <source>
        <dbReference type="Google" id="ProtNLM"/>
    </source>
</evidence>
<evidence type="ECO:0000313" key="2">
    <source>
        <dbReference type="Proteomes" id="UP000257127"/>
    </source>
</evidence>
<dbReference type="NCBIfam" id="TIGR04141">
    <property type="entry name" value="TIGR04141 family sporadically distributed protein"/>
    <property type="match status" value="1"/>
</dbReference>
<dbReference type="AlphaFoldDB" id="A0A3E1F1H4"/>
<organism evidence="1 2">
    <name type="scientific">Brumimicrobium aurantiacum</name>
    <dbReference type="NCBI Taxonomy" id="1737063"/>
    <lineage>
        <taxon>Bacteria</taxon>
        <taxon>Pseudomonadati</taxon>
        <taxon>Bacteroidota</taxon>
        <taxon>Flavobacteriia</taxon>
        <taxon>Flavobacteriales</taxon>
        <taxon>Crocinitomicaceae</taxon>
        <taxon>Brumimicrobium</taxon>
    </lineage>
</organism>
<dbReference type="RefSeq" id="WP_116879503.1">
    <property type="nucleotide sequence ID" value="NZ_QURB01000001.1"/>
</dbReference>
<dbReference type="Proteomes" id="UP000257127">
    <property type="component" value="Unassembled WGS sequence"/>
</dbReference>
<dbReference type="InterPro" id="IPR026487">
    <property type="entry name" value="CHP04141"/>
</dbReference>
<accession>A0A3E1F1H4</accession>
<name>A0A3E1F1H4_9FLAO</name>
<dbReference type="EMBL" id="QURB01000001">
    <property type="protein sequence ID" value="RFC55668.1"/>
    <property type="molecule type" value="Genomic_DNA"/>
</dbReference>
<evidence type="ECO:0000313" key="1">
    <source>
        <dbReference type="EMBL" id="RFC55668.1"/>
    </source>
</evidence>
<comment type="caution">
    <text evidence="1">The sequence shown here is derived from an EMBL/GenBank/DDBJ whole genome shotgun (WGS) entry which is preliminary data.</text>
</comment>
<gene>
    <name evidence="1" type="ORF">DXU93_01670</name>
</gene>
<reference evidence="1 2" key="1">
    <citation type="submission" date="2018-08" db="EMBL/GenBank/DDBJ databases">
        <title>The draft genome squence of Brumimicrobium sp. N62.</title>
        <authorList>
            <person name="Du Z.-J."/>
            <person name="Luo H.-R."/>
        </authorList>
    </citation>
    <scope>NUCLEOTIDE SEQUENCE [LARGE SCALE GENOMIC DNA]</scope>
    <source>
        <strain evidence="1 2">N62</strain>
    </source>
</reference>
<protein>
    <recommendedName>
        <fullName evidence="3">Sporadically distributed protein, TIGR04141 family</fullName>
    </recommendedName>
</protein>
<sequence length="585" mass="68609">MQNYIKLYQIDTNFYEIRHLSSIRDKITFIINYHIENFESETEIDNSTTVIDEEDYSLVLYVFDEVEQESKWKRFLPPNITEAHGFNVVNTSFALFICIENYVFVIIGGKGISVIKRYINHTFGLDLFEKFAEPDLDIVHSLTTRGVTGALSSEERTYRSNQKLQDALNLGSIPIKINLVLRDIIKDSIFNFIEFEENENVHFEIGSSFSLKFPITFNQTLELAAKSAEVLTSDGGNPLSRFERVRDSEFIEDNLQNSLYTHLRDDMVRLNSPDANLNYLLDYDFIHPGKYAEFYECEIYRVFLRNGRNPIVETRDRTRIYFETLHYLYNNVESTNFIEFRRVLAGIKVRGFLGDNVKTVAPFVRHVSCELKINGSPYFLLDWKWYTVRGDFLEDINSQCSSLILTNSLEENPLDEAWDTEEHTEGDYNLLYRGRQNYLVLDKMLGQNIELCDILYETEDTVYLIHVKEGFDAKMRDVTNQVTVSSYRLWNDLQSDRTFIRAVYDRFNNSENNTDEIDFDTFSSKFDKNIEYVIAYRHGRRNISVADQIERFESNIAKFSLIMCMKEMQSYSYPLKVIEINNGLN</sequence>
<keyword evidence="2" id="KW-1185">Reference proteome</keyword>